<dbReference type="CDD" id="cd18808">
    <property type="entry name" value="SF1_C_Upf1"/>
    <property type="match status" value="1"/>
</dbReference>
<gene>
    <name evidence="6" type="ORF">H310_13942</name>
</gene>
<feature type="domain" description="RNA helicase aquarius beta-barrel" evidence="5">
    <location>
        <begin position="508"/>
        <end position="669"/>
    </location>
</feature>
<dbReference type="Pfam" id="PF21143">
    <property type="entry name" value="Aquarius_N_2nd"/>
    <property type="match status" value="1"/>
</dbReference>
<evidence type="ECO:0000259" key="5">
    <source>
        <dbReference type="Pfam" id="PF21143"/>
    </source>
</evidence>
<dbReference type="STRING" id="157072.A0A024TD95"/>
<dbReference type="SUPFAM" id="SSF52540">
    <property type="entry name" value="P-loop containing nucleoside triphosphate hydrolases"/>
    <property type="match status" value="1"/>
</dbReference>
<dbReference type="GeneID" id="20090992"/>
<feature type="domain" description="DNA2/NAM7 helicase-like C-terminal" evidence="3">
    <location>
        <begin position="1091"/>
        <end position="1277"/>
    </location>
</feature>
<evidence type="ECO:0000259" key="4">
    <source>
        <dbReference type="Pfam" id="PF16399"/>
    </source>
</evidence>
<dbReference type="InterPro" id="IPR047187">
    <property type="entry name" value="SF1_C_Upf1"/>
</dbReference>
<dbReference type="EMBL" id="KI914009">
    <property type="protein sequence ID" value="ETV91561.1"/>
    <property type="molecule type" value="Genomic_DNA"/>
</dbReference>
<feature type="domain" description="RNA helicase aquarius N-terminal" evidence="4">
    <location>
        <begin position="31"/>
        <end position="405"/>
    </location>
</feature>
<dbReference type="GO" id="GO:0003729">
    <property type="term" value="F:mRNA binding"/>
    <property type="evidence" value="ECO:0007669"/>
    <property type="project" value="TreeGrafter"/>
</dbReference>
<dbReference type="InterPro" id="IPR041679">
    <property type="entry name" value="DNA2/NAM7-like_C"/>
</dbReference>
<evidence type="ECO:0000259" key="2">
    <source>
        <dbReference type="Pfam" id="PF13086"/>
    </source>
</evidence>
<dbReference type="GO" id="GO:0071013">
    <property type="term" value="C:catalytic step 2 spliceosome"/>
    <property type="evidence" value="ECO:0007669"/>
    <property type="project" value="TreeGrafter"/>
</dbReference>
<feature type="region of interest" description="Disordered" evidence="1">
    <location>
        <begin position="208"/>
        <end position="229"/>
    </location>
</feature>
<dbReference type="OrthoDB" id="1879at2759"/>
<evidence type="ECO:0008006" key="7">
    <source>
        <dbReference type="Google" id="ProtNLM"/>
    </source>
</evidence>
<sequence>MGKAAKTNEPTPANSAAEDLWAGRSVGSLAENWINENEVSAFDPKLVAHIYKTYLDHVPNKDPSSRYHEISLLSSTGYLENYLWHHFDAETHATDRVLLLSMVALSNETDGRLWASVDGSKYAAYIDALFRAKHGHSFASWSLQEHARLLRFITHGIRHLEHAHVAKTMLKYASLPTWKHLSDTQRNLVFADHPKLKRHWQNRIVAQPSASSPVAKKRKVAPSPSGASATDDLDSDFYVGLLHDLKSVLRHDGAVTASGDSDDDVAHYLAHALELWIDLMSQLPTRRFLRSLVVHLHLLMACRHSAFATNHALLSKQVELLHFYVHFPLDDQTGHAWTAVEHKANVAARAHALQVAAFAAHPSLHALSLLPISALSNRSILQTQLALVADEVLFPFAISSGLVQPSDENVDLVDAFVDRFALHTPPTLTSLPLFPTEGDLWAPDMVSLDDDRHTILSTRKLNLQFLSLPDYLYRNYELFRLEAASGVRSDLEQALHVLKPQPSGNLRRPAFRRRHPMASLLEALKIVRVDQPAIGELHPSQVIAQVTVDLTSDVVTAWDAALQQPNQVIFLLHVDPAAVPHDDQNMSVLNAAERYGVQSVRGATVLQVLDGHGTAIGDLVEGPDGSLVRTQGKGTRRVFRVSLDGVQYAKDVASGNTDVYTTLNVIVRRDAKVNNFKSVLQTIQDVLKEQSPTRVLPPWLADVFLGYGDPASAHHSHPSNKAKQPAKLLLFDTFADNAHAASSFAKAKQVLLIDATTKKPANANDQDSGTYSIVTDKDSVVVEVGPKLQGTAPRSVKFTPTQVEAIASGMHEGLTLVVGPPGTGKTDVAVQLIANLYQAHPTERLVVVTHANHALDDIFEKLLAKNVVDPGHLLRLGGGGTTVSTTKDERDYAKDFTKTGRVAFLLARRALLLDQVEHLAQALGGAGATSGASHSCAQADYFYTRHLVPALTSTEDHVDLRKVVAAFTHATTMTGQLEYLARVFAELATLSALEVLRTPKQRGDYLLVKHARVVAMTCTQAALNRKRFIDMGFQYHTLIMEEAGQVSEIESLVPMLLQKTTTQLSRVVLFGDHLQLPPVVQNRPLANFSNLDQSLFSRLIRLGAPAIQLDQQGRTRPSIAALFKWRYKDLTDLKPVTSAPPFTMANPGFRHTFQFIDVPGGSETSPRPHAFENHLEGLYLVQVFQYMRLIGYAADRIAVLTTYAGQKELLWSMFQPGKAAFGLPSSIATVDEFQGQQRDFVLLSLVRTRHVGHIRDVRRAIVAVSRARFGLYVFGKKAVFDSAVELKHVIKPLTHATFLELLPSERADNGPISRREHDNVENVHVVPDSKHMTDLVAKMKAK</sequence>
<evidence type="ECO:0000259" key="3">
    <source>
        <dbReference type="Pfam" id="PF13087"/>
    </source>
</evidence>
<name>A0A024TD95_9STRA</name>
<evidence type="ECO:0000313" key="6">
    <source>
        <dbReference type="EMBL" id="ETV91561.1"/>
    </source>
</evidence>
<dbReference type="GO" id="GO:0004386">
    <property type="term" value="F:helicase activity"/>
    <property type="evidence" value="ECO:0007669"/>
    <property type="project" value="InterPro"/>
</dbReference>
<dbReference type="RefSeq" id="XP_008879829.1">
    <property type="nucleotide sequence ID" value="XM_008881607.1"/>
</dbReference>
<proteinExistence type="predicted"/>
<dbReference type="InterPro" id="IPR032174">
    <property type="entry name" value="Aquarius_N"/>
</dbReference>
<reference evidence="6" key="1">
    <citation type="submission" date="2013-12" db="EMBL/GenBank/DDBJ databases">
        <title>The Genome Sequence of Aphanomyces invadans NJM9701.</title>
        <authorList>
            <consortium name="The Broad Institute Genomics Platform"/>
            <person name="Russ C."/>
            <person name="Tyler B."/>
            <person name="van West P."/>
            <person name="Dieguez-Uribeondo J."/>
            <person name="Young S.K."/>
            <person name="Zeng Q."/>
            <person name="Gargeya S."/>
            <person name="Fitzgerald M."/>
            <person name="Abouelleil A."/>
            <person name="Alvarado L."/>
            <person name="Chapman S.B."/>
            <person name="Gainer-Dewar J."/>
            <person name="Goldberg J."/>
            <person name="Griggs A."/>
            <person name="Gujja S."/>
            <person name="Hansen M."/>
            <person name="Howarth C."/>
            <person name="Imamovic A."/>
            <person name="Ireland A."/>
            <person name="Larimer J."/>
            <person name="McCowan C."/>
            <person name="Murphy C."/>
            <person name="Pearson M."/>
            <person name="Poon T.W."/>
            <person name="Priest M."/>
            <person name="Roberts A."/>
            <person name="Saif S."/>
            <person name="Shea T."/>
            <person name="Sykes S."/>
            <person name="Wortman J."/>
            <person name="Nusbaum C."/>
            <person name="Birren B."/>
        </authorList>
    </citation>
    <scope>NUCLEOTIDE SEQUENCE [LARGE SCALE GENOMIC DNA]</scope>
    <source>
        <strain evidence="6">NJM9701</strain>
    </source>
</reference>
<dbReference type="Pfam" id="PF16399">
    <property type="entry name" value="Aquarius_N_1st"/>
    <property type="match status" value="1"/>
</dbReference>
<feature type="domain" description="DNA2/NAM7 helicase helicase" evidence="2">
    <location>
        <begin position="800"/>
        <end position="1081"/>
    </location>
</feature>
<organism evidence="6">
    <name type="scientific">Aphanomyces invadans</name>
    <dbReference type="NCBI Taxonomy" id="157072"/>
    <lineage>
        <taxon>Eukaryota</taxon>
        <taxon>Sar</taxon>
        <taxon>Stramenopiles</taxon>
        <taxon>Oomycota</taxon>
        <taxon>Saprolegniomycetes</taxon>
        <taxon>Saprolegniales</taxon>
        <taxon>Verrucalvaceae</taxon>
        <taxon>Aphanomyces</taxon>
    </lineage>
</organism>
<dbReference type="InterPro" id="IPR027417">
    <property type="entry name" value="P-loop_NTPase"/>
</dbReference>
<accession>A0A024TD95</accession>
<protein>
    <recommendedName>
        <fullName evidence="7">AAA+ ATPase domain-containing protein</fullName>
    </recommendedName>
</protein>
<dbReference type="Pfam" id="PF13086">
    <property type="entry name" value="AAA_11"/>
    <property type="match status" value="1"/>
</dbReference>
<dbReference type="Gene3D" id="3.40.50.300">
    <property type="entry name" value="P-loop containing nucleotide triphosphate hydrolases"/>
    <property type="match status" value="2"/>
</dbReference>
<dbReference type="Pfam" id="PF13087">
    <property type="entry name" value="AAA_12"/>
    <property type="match status" value="1"/>
</dbReference>
<dbReference type="CDD" id="cd17935">
    <property type="entry name" value="EEXXQc_AQR"/>
    <property type="match status" value="1"/>
</dbReference>
<dbReference type="eggNOG" id="KOG1806">
    <property type="taxonomic scope" value="Eukaryota"/>
</dbReference>
<dbReference type="InterPro" id="IPR041677">
    <property type="entry name" value="DNA2/NAM7_AAA_11"/>
</dbReference>
<dbReference type="PANTHER" id="PTHR10887">
    <property type="entry name" value="DNA2/NAM7 HELICASE FAMILY"/>
    <property type="match status" value="1"/>
</dbReference>
<dbReference type="PANTHER" id="PTHR10887:SF5">
    <property type="entry name" value="RNA HELICASE AQUARIUS"/>
    <property type="match status" value="1"/>
</dbReference>
<evidence type="ECO:0000256" key="1">
    <source>
        <dbReference type="SAM" id="MobiDB-lite"/>
    </source>
</evidence>
<dbReference type="VEuPathDB" id="FungiDB:H310_13942"/>
<dbReference type="InterPro" id="IPR048966">
    <property type="entry name" value="Aquarius_b-barrel"/>
</dbReference>
<dbReference type="FunFam" id="3.40.50.300:FF:002863">
    <property type="entry name" value="Pre-mRNA-splicing factor cwf11"/>
    <property type="match status" value="1"/>
</dbReference>
<dbReference type="InterPro" id="IPR045055">
    <property type="entry name" value="DNA2/NAM7-like"/>
</dbReference>